<evidence type="ECO:0000259" key="3">
    <source>
        <dbReference type="Pfam" id="PF13472"/>
    </source>
</evidence>
<sequence length="298" mass="32370">MRSLLVVLFSLYSSVIVSAFTPPALGERRNDAKTPLRILPLGASITWGQHSASGNGYRKPLRDGLRYGGWEVDMVGSRNNGNMVDNDVEATDGYTIQEVANASLHSLPYKPNVVLIEAGTNDCLLNDDIPKAGERMEELIHALIHATDMQQTAIVLATLLPSGNENIVKNRLSVNDQYRELVKALRKKNGISIVLADMDPPPPNGAHGWISYPTDFTAGGKTDEIHPNDYGYEKMAVIWNKAITEAAASQGFIVKTASILPACPTPPIKGDRLPCLKDHIGDDDRQISNPGLPKMPPA</sequence>
<reference evidence="4 5" key="1">
    <citation type="submission" date="2015-02" db="EMBL/GenBank/DDBJ databases">
        <title>Draft Genome Sequences of Two Closely-Related Aflatoxigenic Aspergillus Species Obtained from the Cote d'Ivoire.</title>
        <authorList>
            <person name="Moore G.G."/>
            <person name="Beltz S.B."/>
            <person name="Mack B.M."/>
        </authorList>
    </citation>
    <scope>NUCLEOTIDE SEQUENCE [LARGE SCALE GENOMIC DNA]</scope>
    <source>
        <strain evidence="4 5">SRRC1432</strain>
    </source>
</reference>
<evidence type="ECO:0000256" key="1">
    <source>
        <dbReference type="SAM" id="MobiDB-lite"/>
    </source>
</evidence>
<organism evidence="4 5">
    <name type="scientific">Aspergillus ochraceoroseus</name>
    <dbReference type="NCBI Taxonomy" id="138278"/>
    <lineage>
        <taxon>Eukaryota</taxon>
        <taxon>Fungi</taxon>
        <taxon>Dikarya</taxon>
        <taxon>Ascomycota</taxon>
        <taxon>Pezizomycotina</taxon>
        <taxon>Eurotiomycetes</taxon>
        <taxon>Eurotiomycetidae</taxon>
        <taxon>Eurotiales</taxon>
        <taxon>Aspergillaceae</taxon>
        <taxon>Aspergillus</taxon>
        <taxon>Aspergillus subgen. Nidulantes</taxon>
    </lineage>
</organism>
<dbReference type="OrthoDB" id="6123at2759"/>
<dbReference type="VEuPathDB" id="FungiDB:P175DRAFT_0470786"/>
<dbReference type="PANTHER" id="PTHR30383">
    <property type="entry name" value="THIOESTERASE 1/PROTEASE 1/LYSOPHOSPHOLIPASE L1"/>
    <property type="match status" value="1"/>
</dbReference>
<dbReference type="Gene3D" id="3.40.50.1110">
    <property type="entry name" value="SGNH hydrolase"/>
    <property type="match status" value="1"/>
</dbReference>
<dbReference type="InterPro" id="IPR051532">
    <property type="entry name" value="Ester_Hydrolysis_Enzymes"/>
</dbReference>
<dbReference type="PANTHER" id="PTHR30383:SF31">
    <property type="entry name" value="SGNH HYDROLASE-TYPE ESTERASE DOMAIN-CONTAINING PROTEIN-RELATED"/>
    <property type="match status" value="1"/>
</dbReference>
<dbReference type="Proteomes" id="UP000034947">
    <property type="component" value="Unassembled WGS sequence"/>
</dbReference>
<dbReference type="EMBL" id="JYKN01001599">
    <property type="protein sequence ID" value="KKK19740.1"/>
    <property type="molecule type" value="Genomic_DNA"/>
</dbReference>
<evidence type="ECO:0000313" key="5">
    <source>
        <dbReference type="Proteomes" id="UP000034947"/>
    </source>
</evidence>
<evidence type="ECO:0000256" key="2">
    <source>
        <dbReference type="SAM" id="SignalP"/>
    </source>
</evidence>
<dbReference type="FunFam" id="3.40.50.1110:FF:000020">
    <property type="entry name" value="Esterase, putative (AFU_orthologue AFUA_1G03170)"/>
    <property type="match status" value="1"/>
</dbReference>
<keyword evidence="2" id="KW-0732">Signal</keyword>
<feature type="signal peptide" evidence="2">
    <location>
        <begin position="1"/>
        <end position="19"/>
    </location>
</feature>
<accession>A0A0F8WQ29</accession>
<name>A0A0F8WQ29_9EURO</name>
<dbReference type="AlphaFoldDB" id="A0A0F8WQ29"/>
<dbReference type="SUPFAM" id="SSF52266">
    <property type="entry name" value="SGNH hydrolase"/>
    <property type="match status" value="1"/>
</dbReference>
<protein>
    <recommendedName>
        <fullName evidence="3">SGNH hydrolase-type esterase domain-containing protein</fullName>
    </recommendedName>
</protein>
<proteinExistence type="predicted"/>
<feature type="region of interest" description="Disordered" evidence="1">
    <location>
        <begin position="279"/>
        <end position="298"/>
    </location>
</feature>
<feature type="chain" id="PRO_5002529318" description="SGNH hydrolase-type esterase domain-containing protein" evidence="2">
    <location>
        <begin position="20"/>
        <end position="298"/>
    </location>
</feature>
<dbReference type="Pfam" id="PF13472">
    <property type="entry name" value="Lipase_GDSL_2"/>
    <property type="match status" value="1"/>
</dbReference>
<dbReference type="CDD" id="cd01833">
    <property type="entry name" value="XynB_like"/>
    <property type="match status" value="1"/>
</dbReference>
<dbReference type="InterPro" id="IPR013830">
    <property type="entry name" value="SGNH_hydro"/>
</dbReference>
<evidence type="ECO:0000313" key="4">
    <source>
        <dbReference type="EMBL" id="KKK19740.1"/>
    </source>
</evidence>
<comment type="caution">
    <text evidence="4">The sequence shown here is derived from an EMBL/GenBank/DDBJ whole genome shotgun (WGS) entry which is preliminary data.</text>
</comment>
<feature type="domain" description="SGNH hydrolase-type esterase" evidence="3">
    <location>
        <begin position="41"/>
        <end position="233"/>
    </location>
</feature>
<dbReference type="GO" id="GO:0004622">
    <property type="term" value="F:phosphatidylcholine lysophospholipase activity"/>
    <property type="evidence" value="ECO:0007669"/>
    <property type="project" value="TreeGrafter"/>
</dbReference>
<dbReference type="InterPro" id="IPR036514">
    <property type="entry name" value="SGNH_hydro_sf"/>
</dbReference>
<keyword evidence="5" id="KW-1185">Reference proteome</keyword>
<gene>
    <name evidence="4" type="ORF">AOCH_006131</name>
</gene>